<proteinExistence type="predicted"/>
<reference evidence="3" key="1">
    <citation type="submission" date="2022-10" db="EMBL/GenBank/DDBJ databases">
        <title>Culturing micro-colonial fungi from biological soil crusts in the Mojave desert and describing Neophaeococcomyces mojavensis, and introducing the new genera and species Taxawa tesnikishii.</title>
        <authorList>
            <person name="Kurbessoian T."/>
            <person name="Stajich J.E."/>
        </authorList>
    </citation>
    <scope>NUCLEOTIDE SEQUENCE</scope>
    <source>
        <strain evidence="3">TK_35</strain>
    </source>
</reference>
<dbReference type="EMBL" id="JAPDRN010000049">
    <property type="protein sequence ID" value="KAJ9633218.1"/>
    <property type="molecule type" value="Genomic_DNA"/>
</dbReference>
<feature type="chain" id="PRO_5041251919" evidence="2">
    <location>
        <begin position="25"/>
        <end position="673"/>
    </location>
</feature>
<evidence type="ECO:0000256" key="2">
    <source>
        <dbReference type="SAM" id="SignalP"/>
    </source>
</evidence>
<dbReference type="AlphaFoldDB" id="A0AA38Y258"/>
<accession>A0AA38Y258</accession>
<evidence type="ECO:0000256" key="1">
    <source>
        <dbReference type="SAM" id="MobiDB-lite"/>
    </source>
</evidence>
<organism evidence="3">
    <name type="scientific">Knufia peltigerae</name>
    <dbReference type="NCBI Taxonomy" id="1002370"/>
    <lineage>
        <taxon>Eukaryota</taxon>
        <taxon>Fungi</taxon>
        <taxon>Dikarya</taxon>
        <taxon>Ascomycota</taxon>
        <taxon>Pezizomycotina</taxon>
        <taxon>Eurotiomycetes</taxon>
        <taxon>Chaetothyriomycetidae</taxon>
        <taxon>Chaetothyriales</taxon>
        <taxon>Trichomeriaceae</taxon>
        <taxon>Knufia</taxon>
    </lineage>
</organism>
<keyword evidence="2" id="KW-0732">Signal</keyword>
<name>A0AA38Y258_9EURO</name>
<feature type="signal peptide" evidence="2">
    <location>
        <begin position="1"/>
        <end position="24"/>
    </location>
</feature>
<gene>
    <name evidence="3" type="ORF">H2204_007367</name>
</gene>
<evidence type="ECO:0000313" key="3">
    <source>
        <dbReference type="EMBL" id="KAJ9633218.1"/>
    </source>
</evidence>
<sequence length="673" mass="70031">MNSTRIAYAVLSALLLASSLPAAADVAPVQRDAAGNQLEALLLQRERGAEEPERYCTADGQWCVRALPATGEDQPAALEVAERADDEAEPQMRHVPIDVVDDGDLRVWPFIVRLAPGVGAGQAVADPQQAVLQNVLVGGLVEARAMYSGGGASASTLRLARIRHLDEGIQVDADVLSVALSGNKMIRACFSERDFDQRAGACHDEYSFDAELALATEGQGMPVLRYRTEATNYPAGVSPQRDSLARGRLRKKDLPTRAPSASLQGLTSRISRCRSARATPSPEPWSRAYARLRATAVTRLLAAGSGDDVVLVHEHAQAVLADVLGGDGGRADGIDHACAAFAGQAADVRFVGGLTDGPAQLAGIAAATALDLRAGSADTGRQQQGRGGQQQSQADGHAGAPAQGIGGTIALTARNPAAFGSLPARPPRCIVAGVAGSVPAGRPGQSGAGVGSGMTAGSLRGRQNAVKALAVLSLLCMTGGAVADEPVAAPAAETPVFGGWRNLQTEAGYQPAQRNLAFAMLPQAATRGDRFAILDREGKRAVCCLQVASESLGVAALREQYHLPQAGVTDLSNGRSPARPYLPHVYAMQRVDELADYGFADVAGAYSDLGGLLLPDAAALAADASEVRLGEAHYRLQFHRQPLADDDGALDRYTLQPLPTGAPVVVEVPFGTY</sequence>
<comment type="caution">
    <text evidence="3">The sequence shown here is derived from an EMBL/GenBank/DDBJ whole genome shotgun (WGS) entry which is preliminary data.</text>
</comment>
<protein>
    <submittedName>
        <fullName evidence="3">Uncharacterized protein</fullName>
    </submittedName>
</protein>
<feature type="compositionally biased region" description="Low complexity" evidence="1">
    <location>
        <begin position="375"/>
        <end position="384"/>
    </location>
</feature>
<feature type="region of interest" description="Disordered" evidence="1">
    <location>
        <begin position="375"/>
        <end position="403"/>
    </location>
</feature>